<sequence length="891" mass="98052">MNETITDLRVGSDPGAHLELNIAIKDAIPHLISSLAAINTSSQGLNLITQIFAELSEQGDFHDEISPVIQGLFISLLDRLQYNVTAPAVARMAKRVDLRSDFRAAIPPFLTSLKNMNTDPGSAFDFIMSELYTDVEYREAIEAATPMFISLLTARSVPTQYASLSVIFKLSENRSTSDSIQATVPVLLGLLGDRNEDLQSAATTVITKLLEKSSVHNAFRDAIPAFINVVGTSSRQPAHDMLITLADNADFRSVMGGVVMKLANPDLNGPRGLAHQTISKLATHAEFSPEIVSAIPELFRLSRSSNLGVQEVIKIIVELAAFEEFREALHASMPVIDQGTRVSENYIRMFTNLPGDFDLSSVFTAPVQTFIVLLNDTRSEVRLATASMMARMVEHVELRDSVRYTTPTLIIMLDDTNRGVQAAAVSTLAAFAAYAEFRTVIRSGFSRMVDMLDRDDPDGVVTATTSTLGQLSLYAEFLDLIRATVSKFTAKVGQRNQYQYISVLAKWISQPGLHDTISAGMAELIRKITHGEDGISQVTVYKLSEMAKYTQLRNLVQAAIPDAVPLLRNQDSSIRGSAFRVLTDLVAYADLHDTLQPAFVSLLDLLKEPQWELQDSVMGILPDLGTHEKFRDSVVASVPSLAELLANNNKNRWGSVIASFLSLEKLLANNDVNLRLAAVETLRKLAPTTALRNAVRALVPGLVDKLRDIWEVRFAAFKALTDMGTYDEYREALGGLNPPLTELVGQDKPLQDDVIPYLRRWIPYGVPNALQETIPSLFGLSLANDLVTLGLSCDTLVLFAADASLNNAIREFVPSFISQLPSADETTRQFAVAGLAKVGRYVNIQDAIGPLIPPLIQQFKGKRPRVDQFLLFLYYQRDVLAAVQFYRGFGN</sequence>
<dbReference type="PANTHER" id="PTHR15599:SF1">
    <property type="entry name" value="RADIAL SPOKE HEAD 14 HOMOLOG"/>
    <property type="match status" value="1"/>
</dbReference>
<dbReference type="SUPFAM" id="SSF48371">
    <property type="entry name" value="ARM repeat"/>
    <property type="match status" value="2"/>
</dbReference>
<protein>
    <recommendedName>
        <fullName evidence="3">TOG domain-containing protein</fullName>
    </recommendedName>
</protein>
<dbReference type="Proteomes" id="UP000054097">
    <property type="component" value="Unassembled WGS sequence"/>
</dbReference>
<dbReference type="HOGENOM" id="CLU_324191_0_0_1"/>
<reference evidence="2" key="2">
    <citation type="submission" date="2015-01" db="EMBL/GenBank/DDBJ databases">
        <title>Evolutionary Origins and Diversification of the Mycorrhizal Mutualists.</title>
        <authorList>
            <consortium name="DOE Joint Genome Institute"/>
            <consortium name="Mycorrhizal Genomics Consortium"/>
            <person name="Kohler A."/>
            <person name="Kuo A."/>
            <person name="Nagy L.G."/>
            <person name="Floudas D."/>
            <person name="Copeland A."/>
            <person name="Barry K.W."/>
            <person name="Cichocki N."/>
            <person name="Veneault-Fourrey C."/>
            <person name="LaButti K."/>
            <person name="Lindquist E.A."/>
            <person name="Lipzen A."/>
            <person name="Lundell T."/>
            <person name="Morin E."/>
            <person name="Murat C."/>
            <person name="Riley R."/>
            <person name="Ohm R."/>
            <person name="Sun H."/>
            <person name="Tunlid A."/>
            <person name="Henrissat B."/>
            <person name="Grigoriev I.V."/>
            <person name="Hibbett D.S."/>
            <person name="Martin F."/>
        </authorList>
    </citation>
    <scope>NUCLEOTIDE SEQUENCE [LARGE SCALE GENOMIC DNA]</scope>
    <source>
        <strain evidence="2">MAFF 305830</strain>
    </source>
</reference>
<proteinExistence type="predicted"/>
<dbReference type="STRING" id="933852.A0A0C3AEW3"/>
<evidence type="ECO:0000313" key="2">
    <source>
        <dbReference type="Proteomes" id="UP000054097"/>
    </source>
</evidence>
<evidence type="ECO:0000313" key="1">
    <source>
        <dbReference type="EMBL" id="KIM23175.1"/>
    </source>
</evidence>
<gene>
    <name evidence="1" type="ORF">M408DRAFT_28086</name>
</gene>
<dbReference type="InterPro" id="IPR016024">
    <property type="entry name" value="ARM-type_fold"/>
</dbReference>
<accession>A0A0C3AEW3</accession>
<dbReference type="OrthoDB" id="10250458at2759"/>
<name>A0A0C3AEW3_SERVB</name>
<dbReference type="PANTHER" id="PTHR15599">
    <property type="entry name" value="RTDR1"/>
    <property type="match status" value="1"/>
</dbReference>
<reference evidence="1 2" key="1">
    <citation type="submission" date="2014-04" db="EMBL/GenBank/DDBJ databases">
        <authorList>
            <consortium name="DOE Joint Genome Institute"/>
            <person name="Kuo A."/>
            <person name="Zuccaro A."/>
            <person name="Kohler A."/>
            <person name="Nagy L.G."/>
            <person name="Floudas D."/>
            <person name="Copeland A."/>
            <person name="Barry K.W."/>
            <person name="Cichocki N."/>
            <person name="Veneault-Fourrey C."/>
            <person name="LaButti K."/>
            <person name="Lindquist E.A."/>
            <person name="Lipzen A."/>
            <person name="Lundell T."/>
            <person name="Morin E."/>
            <person name="Murat C."/>
            <person name="Sun H."/>
            <person name="Tunlid A."/>
            <person name="Henrissat B."/>
            <person name="Grigoriev I.V."/>
            <person name="Hibbett D.S."/>
            <person name="Martin F."/>
            <person name="Nordberg H.P."/>
            <person name="Cantor M.N."/>
            <person name="Hua S.X."/>
        </authorList>
    </citation>
    <scope>NUCLEOTIDE SEQUENCE [LARGE SCALE GENOMIC DNA]</scope>
    <source>
        <strain evidence="1 2">MAFF 305830</strain>
    </source>
</reference>
<dbReference type="AlphaFoldDB" id="A0A0C3AEW3"/>
<dbReference type="Gene3D" id="1.25.10.10">
    <property type="entry name" value="Leucine-rich Repeat Variant"/>
    <property type="match status" value="4"/>
</dbReference>
<evidence type="ECO:0008006" key="3">
    <source>
        <dbReference type="Google" id="ProtNLM"/>
    </source>
</evidence>
<keyword evidence="2" id="KW-1185">Reference proteome</keyword>
<dbReference type="InterPro" id="IPR042856">
    <property type="entry name" value="RSP14"/>
</dbReference>
<organism evidence="1 2">
    <name type="scientific">Serendipita vermifera MAFF 305830</name>
    <dbReference type="NCBI Taxonomy" id="933852"/>
    <lineage>
        <taxon>Eukaryota</taxon>
        <taxon>Fungi</taxon>
        <taxon>Dikarya</taxon>
        <taxon>Basidiomycota</taxon>
        <taxon>Agaricomycotina</taxon>
        <taxon>Agaricomycetes</taxon>
        <taxon>Sebacinales</taxon>
        <taxon>Serendipitaceae</taxon>
        <taxon>Serendipita</taxon>
    </lineage>
</organism>
<dbReference type="EMBL" id="KN824341">
    <property type="protein sequence ID" value="KIM23175.1"/>
    <property type="molecule type" value="Genomic_DNA"/>
</dbReference>
<dbReference type="InterPro" id="IPR011989">
    <property type="entry name" value="ARM-like"/>
</dbReference>